<feature type="transmembrane region" description="Helical" evidence="2">
    <location>
        <begin position="547"/>
        <end position="569"/>
    </location>
</feature>
<feature type="transmembrane region" description="Helical" evidence="2">
    <location>
        <begin position="313"/>
        <end position="332"/>
    </location>
</feature>
<accession>A0ABT9HMF0</accession>
<feature type="transmembrane region" description="Helical" evidence="2">
    <location>
        <begin position="728"/>
        <end position="748"/>
    </location>
</feature>
<keyword evidence="2" id="KW-0812">Transmembrane</keyword>
<feature type="transmembrane region" description="Helical" evidence="2">
    <location>
        <begin position="263"/>
        <end position="281"/>
    </location>
</feature>
<feature type="transmembrane region" description="Helical" evidence="2">
    <location>
        <begin position="414"/>
        <end position="432"/>
    </location>
</feature>
<feature type="transmembrane region" description="Helical" evidence="2">
    <location>
        <begin position="853"/>
        <end position="870"/>
    </location>
</feature>
<keyword evidence="2" id="KW-1133">Transmembrane helix</keyword>
<feature type="transmembrane region" description="Helical" evidence="2">
    <location>
        <begin position="444"/>
        <end position="461"/>
    </location>
</feature>
<feature type="transmembrane region" description="Helical" evidence="2">
    <location>
        <begin position="473"/>
        <end position="491"/>
    </location>
</feature>
<feature type="region of interest" description="Disordered" evidence="1">
    <location>
        <begin position="44"/>
        <end position="67"/>
    </location>
</feature>
<feature type="transmembrane region" description="Helical" evidence="2">
    <location>
        <begin position="918"/>
        <end position="938"/>
    </location>
</feature>
<feature type="transmembrane region" description="Helical" evidence="2">
    <location>
        <begin position="288"/>
        <end position="307"/>
    </location>
</feature>
<feature type="transmembrane region" description="Helical" evidence="2">
    <location>
        <begin position="364"/>
        <end position="383"/>
    </location>
</feature>
<feature type="transmembrane region" description="Helical" evidence="2">
    <location>
        <begin position="768"/>
        <end position="785"/>
    </location>
</feature>
<feature type="transmembrane region" description="Helical" evidence="2">
    <location>
        <begin position="944"/>
        <end position="961"/>
    </location>
</feature>
<evidence type="ECO:0000313" key="3">
    <source>
        <dbReference type="EMBL" id="MDP4574318.1"/>
    </source>
</evidence>
<evidence type="ECO:0000313" key="4">
    <source>
        <dbReference type="Proteomes" id="UP001240639"/>
    </source>
</evidence>
<feature type="transmembrane region" description="Helical" evidence="2">
    <location>
        <begin position="522"/>
        <end position="540"/>
    </location>
</feature>
<feature type="transmembrane region" description="Helical" evidence="2">
    <location>
        <begin position="822"/>
        <end position="841"/>
    </location>
</feature>
<dbReference type="EMBL" id="JAVAIM010000001">
    <property type="protein sequence ID" value="MDP4574318.1"/>
    <property type="molecule type" value="Genomic_DNA"/>
</dbReference>
<dbReference type="InterPro" id="IPR014600">
    <property type="entry name" value="UCP035905_mem"/>
</dbReference>
<feature type="transmembrane region" description="Helical" evidence="2">
    <location>
        <begin position="127"/>
        <end position="148"/>
    </location>
</feature>
<organism evidence="3 4">
    <name type="scientific">Qipengyuania profundimaris</name>
    <dbReference type="NCBI Taxonomy" id="3067652"/>
    <lineage>
        <taxon>Bacteria</taxon>
        <taxon>Pseudomonadati</taxon>
        <taxon>Pseudomonadota</taxon>
        <taxon>Alphaproteobacteria</taxon>
        <taxon>Sphingomonadales</taxon>
        <taxon>Erythrobacteraceae</taxon>
        <taxon>Qipengyuania</taxon>
    </lineage>
</organism>
<feature type="transmembrane region" description="Helical" evidence="2">
    <location>
        <begin position="213"/>
        <end position="231"/>
    </location>
</feature>
<feature type="transmembrane region" description="Helical" evidence="2">
    <location>
        <begin position="341"/>
        <end position="358"/>
    </location>
</feature>
<dbReference type="PIRSF" id="PIRSF035905">
    <property type="entry name" value="UCP035905_mp"/>
    <property type="match status" value="1"/>
</dbReference>
<feature type="transmembrane region" description="Helical" evidence="2">
    <location>
        <begin position="792"/>
        <end position="810"/>
    </location>
</feature>
<sequence>MEWLFILILGGVAYYLTDRLGKAERRIEELSELQDRMFDYMRSANAGKGGEPVPDETAVEAPPERPASVPKVVLQRDRSSVADEAGVAAPPLDEPEPASQPVDEPSSKEPFFARFSFDLEDVFGRRLPIWAGGVTLAVAGVFLVRYSIERGLITPTLRVIMAFLFGGGLIAGAEAAYRFRDKVADPRVAQALAGAGLATLYAGFYLAGTQYGLIGQSLAFLGLAVVTAGAIGLSFRFGLPSAVLGLVGGFAAPALVGGEEANLPLLALYLGLVTGGLVYAGRQQQRQWLGIAAIVGGLGWGALLLLAGDPGVAEILALGLYFVVLGAVMPALGEAGRFEQPLRLAAALVASVQLALLVDQGGYAPLAWGLYLLLGATLAFFGWKRPEMREANGIAALVGLLLYAQWPVPFPSDFALVGAALVLVFAVVPLAYLRDRSDRIGDRLQIALVPPAFAAVAYATFGKFDADEAEWALFLATALLALLPAVGAWMLRLREDRRWFAGLLGSATALSFAALLMVTPGWSAPLMALVTLLPVFALLYRDSDRAIARLSSIGCVMTLGALIATDAFFDEAALLGGDAGATTTWQAVLRWTAAAAPFAALAALTREPAMRHSAEVVGAFLVYGALAQILPADALAWTAVACAFAVWHFAGERQAAQGTFTFVALLWALVPLLTWLEAGAASLAADPVYVIDLPSPKSVLLRILPLAAALAILPSLRAIRAVQTLRPAWLAAPVLLIAAHVLFKQLLAIETETSFVALGLAERTLWEALLLGLAWLAATGVASIAPRRWLGIGLAAAALLHFTIYTGLLHNPLWDRQALGPVAIANLATAAYGIAIIAALSLRRWLTERLRPAFDGIVIALSSVMGLTLLRQAFEGSIPAGIPLTQAEDLMRSLAGILLALFYLFLGNRLDQRSWRIGSLVLILLAVAKVFIVDAAGLEGLLRIASFMALGFSLIGIGWVYSRQLRSTPAGDAR</sequence>
<proteinExistence type="predicted"/>
<reference evidence="3 4" key="1">
    <citation type="submission" date="2023-08" db="EMBL/GenBank/DDBJ databases">
        <title>genomic of G39.</title>
        <authorList>
            <person name="Wang Y."/>
        </authorList>
    </citation>
    <scope>NUCLEOTIDE SEQUENCE [LARGE SCALE GENOMIC DNA]</scope>
    <source>
        <strain evidence="3 4">G39</strain>
    </source>
</reference>
<feature type="transmembrane region" description="Helical" evidence="2">
    <location>
        <begin position="160"/>
        <end position="177"/>
    </location>
</feature>
<feature type="transmembrane region" description="Helical" evidence="2">
    <location>
        <begin position="890"/>
        <end position="906"/>
    </location>
</feature>
<dbReference type="Pfam" id="PF10101">
    <property type="entry name" value="DUF2339"/>
    <property type="match status" value="1"/>
</dbReference>
<dbReference type="RefSeq" id="WP_305931741.1">
    <property type="nucleotide sequence ID" value="NZ_JAVAIM010000001.1"/>
</dbReference>
<name>A0ABT9HMF0_9SPHN</name>
<gene>
    <name evidence="3" type="ORF">Q9K02_04100</name>
</gene>
<dbReference type="PANTHER" id="PTHR38434">
    <property type="entry name" value="BLL2549 PROTEIN"/>
    <property type="match status" value="1"/>
</dbReference>
<feature type="transmembrane region" description="Helical" evidence="2">
    <location>
        <begin position="659"/>
        <end position="678"/>
    </location>
</feature>
<dbReference type="InterPro" id="IPR019286">
    <property type="entry name" value="DUF2339_TM"/>
</dbReference>
<keyword evidence="4" id="KW-1185">Reference proteome</keyword>
<feature type="transmembrane region" description="Helical" evidence="2">
    <location>
        <begin position="620"/>
        <end position="647"/>
    </location>
</feature>
<evidence type="ECO:0000256" key="1">
    <source>
        <dbReference type="SAM" id="MobiDB-lite"/>
    </source>
</evidence>
<keyword evidence="2" id="KW-0472">Membrane</keyword>
<evidence type="ECO:0000256" key="2">
    <source>
        <dbReference type="SAM" id="Phobius"/>
    </source>
</evidence>
<dbReference type="Proteomes" id="UP001240639">
    <property type="component" value="Unassembled WGS sequence"/>
</dbReference>
<comment type="caution">
    <text evidence="3">The sequence shown here is derived from an EMBL/GenBank/DDBJ whole genome shotgun (WGS) entry which is preliminary data.</text>
</comment>
<feature type="transmembrane region" description="Helical" evidence="2">
    <location>
        <begin position="498"/>
        <end position="516"/>
    </location>
</feature>
<dbReference type="PANTHER" id="PTHR38434:SF1">
    <property type="entry name" value="BLL2549 PROTEIN"/>
    <property type="match status" value="1"/>
</dbReference>
<feature type="transmembrane region" description="Helical" evidence="2">
    <location>
        <begin position="390"/>
        <end position="408"/>
    </location>
</feature>
<feature type="region of interest" description="Disordered" evidence="1">
    <location>
        <begin position="84"/>
        <end position="107"/>
    </location>
</feature>
<feature type="transmembrane region" description="Helical" evidence="2">
    <location>
        <begin position="698"/>
        <end position="716"/>
    </location>
</feature>
<protein>
    <submittedName>
        <fullName evidence="3">DUF2339 domain-containing protein</fullName>
    </submittedName>
</protein>
<feature type="transmembrane region" description="Helical" evidence="2">
    <location>
        <begin position="189"/>
        <end position="207"/>
    </location>
</feature>